<name>A0A517QLP2_9PLAN</name>
<reference evidence="2 3" key="1">
    <citation type="submission" date="2019-02" db="EMBL/GenBank/DDBJ databases">
        <title>Deep-cultivation of Planctomycetes and their phenomic and genomic characterization uncovers novel biology.</title>
        <authorList>
            <person name="Wiegand S."/>
            <person name="Jogler M."/>
            <person name="Boedeker C."/>
            <person name="Pinto D."/>
            <person name="Vollmers J."/>
            <person name="Rivas-Marin E."/>
            <person name="Kohn T."/>
            <person name="Peeters S.H."/>
            <person name="Heuer A."/>
            <person name="Rast P."/>
            <person name="Oberbeckmann S."/>
            <person name="Bunk B."/>
            <person name="Jeske O."/>
            <person name="Meyerdierks A."/>
            <person name="Storesund J.E."/>
            <person name="Kallscheuer N."/>
            <person name="Luecker S."/>
            <person name="Lage O.M."/>
            <person name="Pohl T."/>
            <person name="Merkel B.J."/>
            <person name="Hornburger P."/>
            <person name="Mueller R.-W."/>
            <person name="Bruemmer F."/>
            <person name="Labrenz M."/>
            <person name="Spormann A.M."/>
            <person name="Op den Camp H."/>
            <person name="Overmann J."/>
            <person name="Amann R."/>
            <person name="Jetten M.S.M."/>
            <person name="Mascher T."/>
            <person name="Medema M.H."/>
            <person name="Devos D.P."/>
            <person name="Kaster A.-K."/>
            <person name="Ovreas L."/>
            <person name="Rohde M."/>
            <person name="Galperin M.Y."/>
            <person name="Jogler C."/>
        </authorList>
    </citation>
    <scope>NUCLEOTIDE SEQUENCE [LARGE SCALE GENOMIC DNA]</scope>
    <source>
        <strain evidence="2 3">Mal48</strain>
    </source>
</reference>
<dbReference type="OrthoDB" id="9799365at2"/>
<feature type="signal peptide" evidence="1">
    <location>
        <begin position="1"/>
        <end position="23"/>
    </location>
</feature>
<dbReference type="KEGG" id="tpol:Mal48_18010"/>
<gene>
    <name evidence="2" type="ORF">Mal48_18010</name>
</gene>
<protein>
    <submittedName>
        <fullName evidence="2">Haloacid dehalogenase-like hydrolase</fullName>
    </submittedName>
</protein>
<organism evidence="2 3">
    <name type="scientific">Thalassoglobus polymorphus</name>
    <dbReference type="NCBI Taxonomy" id="2527994"/>
    <lineage>
        <taxon>Bacteria</taxon>
        <taxon>Pseudomonadati</taxon>
        <taxon>Planctomycetota</taxon>
        <taxon>Planctomycetia</taxon>
        <taxon>Planctomycetales</taxon>
        <taxon>Planctomycetaceae</taxon>
        <taxon>Thalassoglobus</taxon>
    </lineage>
</organism>
<dbReference type="EMBL" id="CP036267">
    <property type="protein sequence ID" value="QDT32554.1"/>
    <property type="molecule type" value="Genomic_DNA"/>
</dbReference>
<dbReference type="InterPro" id="IPR023214">
    <property type="entry name" value="HAD_sf"/>
</dbReference>
<evidence type="ECO:0000313" key="2">
    <source>
        <dbReference type="EMBL" id="QDT32554.1"/>
    </source>
</evidence>
<accession>A0A517QLP2</accession>
<keyword evidence="1" id="KW-0732">Signal</keyword>
<dbReference type="AlphaFoldDB" id="A0A517QLP2"/>
<dbReference type="Gene3D" id="3.40.50.1000">
    <property type="entry name" value="HAD superfamily/HAD-like"/>
    <property type="match status" value="1"/>
</dbReference>
<proteinExistence type="predicted"/>
<feature type="chain" id="PRO_5021751312" evidence="1">
    <location>
        <begin position="24"/>
        <end position="328"/>
    </location>
</feature>
<keyword evidence="3" id="KW-1185">Reference proteome</keyword>
<dbReference type="SUPFAM" id="SSF56784">
    <property type="entry name" value="HAD-like"/>
    <property type="match status" value="1"/>
</dbReference>
<dbReference type="RefSeq" id="WP_145197893.1">
    <property type="nucleotide sequence ID" value="NZ_CP036267.1"/>
</dbReference>
<keyword evidence="2" id="KW-0378">Hydrolase</keyword>
<evidence type="ECO:0000256" key="1">
    <source>
        <dbReference type="SAM" id="SignalP"/>
    </source>
</evidence>
<dbReference type="Pfam" id="PF12710">
    <property type="entry name" value="HAD"/>
    <property type="match status" value="1"/>
</dbReference>
<dbReference type="GO" id="GO:0016787">
    <property type="term" value="F:hydrolase activity"/>
    <property type="evidence" value="ECO:0007669"/>
    <property type="project" value="UniProtKB-KW"/>
</dbReference>
<evidence type="ECO:0000313" key="3">
    <source>
        <dbReference type="Proteomes" id="UP000315724"/>
    </source>
</evidence>
<sequence precursor="true">MFSLQRNLLFAVIPVFLCSSIQADDPLPSWNETSPKHRLIQYVKDSTTEGESFIPVEERIAVFDNDGTLWPENPLPFQLIFAIDEIRRLAPSHPEWKEDKLVQAVLKGDVKTLKESGRKGLGKLLAMTHTGITTVEFETRVQNWLKTAKHPRFDRPYNELGYQPMLELLAYLRANGFQTWIVSGGGVDFMRVWTEEAYGIPRNQIVGSVGKTHFEMRDGTPVLIKDPEIDFVDDKAGKPVAIHRQIGRRPRGAFGNSDGDYEMLQWTTIGHAPSIGLIVHHTDADREYAYDKAPKSSGKLIKGLEDAAKRNWIVVDMKKDWKRVFSAE</sequence>
<dbReference type="InterPro" id="IPR036412">
    <property type="entry name" value="HAD-like_sf"/>
</dbReference>
<dbReference type="Proteomes" id="UP000315724">
    <property type="component" value="Chromosome"/>
</dbReference>